<dbReference type="GO" id="GO:0008686">
    <property type="term" value="F:3,4-dihydroxy-2-butanone-4-phosphate synthase activity"/>
    <property type="evidence" value="ECO:0007669"/>
    <property type="project" value="UniProtKB-UniRule"/>
</dbReference>
<feature type="site" description="Essential for DHBP synthase activity" evidence="20">
    <location>
        <position position="127"/>
    </location>
</feature>
<organism evidence="22 23">
    <name type="scientific">Leptospira ryugenii</name>
    <dbReference type="NCBI Taxonomy" id="1917863"/>
    <lineage>
        <taxon>Bacteria</taxon>
        <taxon>Pseudomonadati</taxon>
        <taxon>Spirochaetota</taxon>
        <taxon>Spirochaetia</taxon>
        <taxon>Leptospirales</taxon>
        <taxon>Leptospiraceae</taxon>
        <taxon>Leptospira</taxon>
    </lineage>
</organism>
<dbReference type="GO" id="GO:0009231">
    <property type="term" value="P:riboflavin biosynthetic process"/>
    <property type="evidence" value="ECO:0007669"/>
    <property type="project" value="UniProtKB-UniRule"/>
</dbReference>
<dbReference type="Gene3D" id="3.40.50.10990">
    <property type="entry name" value="GTP cyclohydrolase II"/>
    <property type="match status" value="1"/>
</dbReference>
<dbReference type="PIRSF" id="PIRSF001259">
    <property type="entry name" value="RibA"/>
    <property type="match status" value="1"/>
</dbReference>
<evidence type="ECO:0000313" key="22">
    <source>
        <dbReference type="EMBL" id="GBF49514.1"/>
    </source>
</evidence>
<dbReference type="FunFam" id="3.40.50.10990:FF:000001">
    <property type="entry name" value="Riboflavin biosynthesis protein RibBA"/>
    <property type="match status" value="1"/>
</dbReference>
<keyword evidence="13 20" id="KW-0460">Magnesium</keyword>
<dbReference type="GO" id="GO:0003935">
    <property type="term" value="F:GTP cyclohydrolase II activity"/>
    <property type="evidence" value="ECO:0007669"/>
    <property type="project" value="UniProtKB-UniRule"/>
</dbReference>
<dbReference type="GO" id="GO:0005525">
    <property type="term" value="F:GTP binding"/>
    <property type="evidence" value="ECO:0007669"/>
    <property type="project" value="UniProtKB-KW"/>
</dbReference>
<evidence type="ECO:0000256" key="9">
    <source>
        <dbReference type="ARBA" id="ARBA00022723"/>
    </source>
</evidence>
<keyword evidence="14 20" id="KW-0342">GTP-binding</keyword>
<evidence type="ECO:0000256" key="19">
    <source>
        <dbReference type="ARBA" id="ARBA00049295"/>
    </source>
</evidence>
<comment type="similarity">
    <text evidence="6 20">In the N-terminal section; belongs to the DHBP synthase family.</text>
</comment>
<evidence type="ECO:0000256" key="14">
    <source>
        <dbReference type="ARBA" id="ARBA00023134"/>
    </source>
</evidence>
<comment type="cofactor">
    <cofactor evidence="20">
        <name>Zn(2+)</name>
        <dbReference type="ChEBI" id="CHEBI:29105"/>
    </cofactor>
    <text evidence="20">Binds 1 zinc ion per subunit.</text>
</comment>
<dbReference type="FunFam" id="3.90.870.10:FF:000001">
    <property type="entry name" value="Riboflavin biosynthesis protein RibBA"/>
    <property type="match status" value="1"/>
</dbReference>
<dbReference type="HAMAP" id="MF_00180">
    <property type="entry name" value="RibB"/>
    <property type="match status" value="1"/>
</dbReference>
<comment type="cofactor">
    <cofactor evidence="20">
        <name>Mg(2+)</name>
        <dbReference type="ChEBI" id="CHEBI:18420"/>
    </cofactor>
    <cofactor evidence="20">
        <name>Mn(2+)</name>
        <dbReference type="ChEBI" id="CHEBI:29035"/>
    </cofactor>
    <text evidence="20">Binds 2 divalent metal cations per subunit. Magnesium or manganese.</text>
</comment>
<feature type="binding site" evidence="20">
    <location>
        <begin position="141"/>
        <end position="145"/>
    </location>
    <ligand>
        <name>D-ribulose 5-phosphate</name>
        <dbReference type="ChEBI" id="CHEBI:58121"/>
    </ligand>
</feature>
<feature type="binding site" evidence="20">
    <location>
        <position position="318"/>
    </location>
    <ligand>
        <name>GTP</name>
        <dbReference type="ChEBI" id="CHEBI:37565"/>
    </ligand>
</feature>
<evidence type="ECO:0000256" key="1">
    <source>
        <dbReference type="ARBA" id="ARBA00000141"/>
    </source>
</evidence>
<evidence type="ECO:0000256" key="7">
    <source>
        <dbReference type="ARBA" id="ARBA00008976"/>
    </source>
</evidence>
<dbReference type="EC" id="4.1.99.12" evidence="20"/>
<evidence type="ECO:0000256" key="13">
    <source>
        <dbReference type="ARBA" id="ARBA00022842"/>
    </source>
</evidence>
<dbReference type="GO" id="GO:0008270">
    <property type="term" value="F:zinc ion binding"/>
    <property type="evidence" value="ECO:0007669"/>
    <property type="project" value="UniProtKB-UniRule"/>
</dbReference>
<evidence type="ECO:0000256" key="3">
    <source>
        <dbReference type="ARBA" id="ARBA00002284"/>
    </source>
</evidence>
<feature type="active site" description="Nucleophile; for GTP cyclohydrolase activity" evidence="20">
    <location>
        <position position="332"/>
    </location>
</feature>
<comment type="similarity">
    <text evidence="7 20">In the C-terminal section; belongs to the GTP cyclohydrolase II family.</text>
</comment>
<dbReference type="CDD" id="cd00641">
    <property type="entry name" value="GTP_cyclohydro2"/>
    <property type="match status" value="1"/>
</dbReference>
<feature type="binding site" evidence="20">
    <location>
        <position position="144"/>
    </location>
    <ligand>
        <name>Mg(2+)</name>
        <dbReference type="ChEBI" id="CHEBI:18420"/>
        <label>2</label>
    </ligand>
</feature>
<dbReference type="InterPro" id="IPR017945">
    <property type="entry name" value="DHBP_synth_RibB-like_a/b_dom"/>
</dbReference>
<feature type="binding site" evidence="20">
    <location>
        <position position="27"/>
    </location>
    <ligand>
        <name>Mg(2+)</name>
        <dbReference type="ChEBI" id="CHEBI:18420"/>
        <label>1</label>
    </ligand>
</feature>
<comment type="caution">
    <text evidence="22">The sequence shown here is derived from an EMBL/GenBank/DDBJ whole genome shotgun (WGS) entry which is preliminary data.</text>
</comment>
<dbReference type="NCBIfam" id="TIGR00505">
    <property type="entry name" value="ribA"/>
    <property type="match status" value="1"/>
</dbReference>
<feature type="binding site" evidence="20">
    <location>
        <position position="258"/>
    </location>
    <ligand>
        <name>Zn(2+)</name>
        <dbReference type="ChEBI" id="CHEBI:29105"/>
        <note>catalytic</note>
    </ligand>
</feature>
<proteinExistence type="inferred from homology"/>
<comment type="catalytic activity">
    <reaction evidence="19 20">
        <text>GTP + 4 H2O = 2,5-diamino-6-hydroxy-4-(5-phosphoribosylamino)-pyrimidine + formate + 2 phosphate + 3 H(+)</text>
        <dbReference type="Rhea" id="RHEA:23704"/>
        <dbReference type="ChEBI" id="CHEBI:15377"/>
        <dbReference type="ChEBI" id="CHEBI:15378"/>
        <dbReference type="ChEBI" id="CHEBI:15740"/>
        <dbReference type="ChEBI" id="CHEBI:37565"/>
        <dbReference type="ChEBI" id="CHEBI:43474"/>
        <dbReference type="ChEBI" id="CHEBI:58614"/>
        <dbReference type="EC" id="3.5.4.25"/>
    </reaction>
</comment>
<dbReference type="EC" id="3.5.4.25" evidence="20"/>
<gene>
    <name evidence="22" type="primary">ribAB</name>
    <name evidence="20" type="synonym">ribBA</name>
    <name evidence="22" type="ORF">LPTSP4_10280</name>
</gene>
<keyword evidence="15 20" id="KW-0464">Manganese</keyword>
<feature type="binding site" evidence="20">
    <location>
        <begin position="253"/>
        <end position="257"/>
    </location>
    <ligand>
        <name>GTP</name>
        <dbReference type="ChEBI" id="CHEBI:37565"/>
    </ligand>
</feature>
<feature type="active site" description="Proton acceptor; for GTP cyclohydrolase activity" evidence="20">
    <location>
        <position position="330"/>
    </location>
</feature>
<keyword evidence="16 20" id="KW-0456">Lyase</keyword>
<feature type="region of interest" description="DHBP synthase" evidence="20">
    <location>
        <begin position="1"/>
        <end position="202"/>
    </location>
</feature>
<comment type="pathway">
    <text evidence="5 20">Cofactor biosynthesis; riboflavin biosynthesis; 2-hydroxy-3-oxobutyl phosphate from D-ribulose 5-phosphate: step 1/1.</text>
</comment>
<evidence type="ECO:0000259" key="21">
    <source>
        <dbReference type="Pfam" id="PF00925"/>
    </source>
</evidence>
<evidence type="ECO:0000256" key="17">
    <source>
        <dbReference type="ARBA" id="ARBA00023268"/>
    </source>
</evidence>
<dbReference type="PANTHER" id="PTHR21327:SF18">
    <property type="entry name" value="3,4-DIHYDROXY-2-BUTANONE 4-PHOSPHATE SYNTHASE"/>
    <property type="match status" value="1"/>
</dbReference>
<keyword evidence="17 20" id="KW-0511">Multifunctional enzyme</keyword>
<dbReference type="InterPro" id="IPR016299">
    <property type="entry name" value="Riboflavin_synth_RibBA"/>
</dbReference>
<feature type="domain" description="GTP cyclohydrolase II" evidence="21">
    <location>
        <begin position="211"/>
        <end position="374"/>
    </location>
</feature>
<dbReference type="UniPathway" id="UPA00275">
    <property type="reaction ID" value="UER00399"/>
</dbReference>
<evidence type="ECO:0000256" key="5">
    <source>
        <dbReference type="ARBA" id="ARBA00004904"/>
    </source>
</evidence>
<dbReference type="RefSeq" id="WP_108975638.1">
    <property type="nucleotide sequence ID" value="NZ_BFBB01000003.1"/>
</dbReference>
<accession>A0A2P2DY00</accession>
<feature type="binding site" evidence="20">
    <location>
        <position position="165"/>
    </location>
    <ligand>
        <name>D-ribulose 5-phosphate</name>
        <dbReference type="ChEBI" id="CHEBI:58121"/>
    </ligand>
</feature>
<feature type="region of interest" description="GTP cyclohydrolase II" evidence="20">
    <location>
        <begin position="203"/>
        <end position="403"/>
    </location>
</feature>
<feature type="binding site" evidence="20">
    <location>
        <position position="31"/>
    </location>
    <ligand>
        <name>D-ribulose 5-phosphate</name>
        <dbReference type="ChEBI" id="CHEBI:58121"/>
    </ligand>
</feature>
<feature type="binding site" evidence="20">
    <location>
        <position position="353"/>
    </location>
    <ligand>
        <name>GTP</name>
        <dbReference type="ChEBI" id="CHEBI:37565"/>
    </ligand>
</feature>
<dbReference type="Proteomes" id="UP000245133">
    <property type="component" value="Unassembled WGS sequence"/>
</dbReference>
<feature type="binding site" evidence="20">
    <location>
        <begin position="296"/>
        <end position="298"/>
    </location>
    <ligand>
        <name>GTP</name>
        <dbReference type="ChEBI" id="CHEBI:37565"/>
    </ligand>
</feature>
<evidence type="ECO:0000256" key="8">
    <source>
        <dbReference type="ARBA" id="ARBA00022619"/>
    </source>
</evidence>
<keyword evidence="10 20" id="KW-0547">Nucleotide-binding</keyword>
<evidence type="ECO:0000256" key="4">
    <source>
        <dbReference type="ARBA" id="ARBA00004853"/>
    </source>
</evidence>
<evidence type="ECO:0000256" key="12">
    <source>
        <dbReference type="ARBA" id="ARBA00022833"/>
    </source>
</evidence>
<dbReference type="Pfam" id="PF00925">
    <property type="entry name" value="GTP_cyclohydro2"/>
    <property type="match status" value="1"/>
</dbReference>
<reference evidence="22 23" key="1">
    <citation type="submission" date="2018-02" db="EMBL/GenBank/DDBJ databases">
        <title>Novel Leptospira species isolated from soil and water in Japan.</title>
        <authorList>
            <person name="Nakao R."/>
            <person name="Masuzawa T."/>
        </authorList>
    </citation>
    <scope>NUCLEOTIDE SEQUENCE [LARGE SCALE GENOMIC DNA]</scope>
    <source>
        <strain evidence="22 23">YH101</strain>
    </source>
</reference>
<dbReference type="GO" id="GO:0000287">
    <property type="term" value="F:magnesium ion binding"/>
    <property type="evidence" value="ECO:0007669"/>
    <property type="project" value="UniProtKB-UniRule"/>
</dbReference>
<keyword evidence="12 20" id="KW-0862">Zinc</keyword>
<dbReference type="InterPro" id="IPR032677">
    <property type="entry name" value="GTP_cyclohydro_II"/>
</dbReference>
<evidence type="ECO:0000256" key="15">
    <source>
        <dbReference type="ARBA" id="ARBA00023211"/>
    </source>
</evidence>
<dbReference type="InterPro" id="IPR000422">
    <property type="entry name" value="DHBP_synthase_RibB"/>
</dbReference>
<dbReference type="GO" id="GO:0005829">
    <property type="term" value="C:cytosol"/>
    <property type="evidence" value="ECO:0007669"/>
    <property type="project" value="TreeGrafter"/>
</dbReference>
<dbReference type="GO" id="GO:0030145">
    <property type="term" value="F:manganese ion binding"/>
    <property type="evidence" value="ECO:0007669"/>
    <property type="project" value="UniProtKB-UniRule"/>
</dbReference>
<dbReference type="SUPFAM" id="SSF142695">
    <property type="entry name" value="RibA-like"/>
    <property type="match status" value="1"/>
</dbReference>
<dbReference type="PANTHER" id="PTHR21327">
    <property type="entry name" value="GTP CYCLOHYDROLASE II-RELATED"/>
    <property type="match status" value="1"/>
</dbReference>
<sequence>MIRPIEEAIEEIKKGRMIILVDSEDRENEGDLLCASQFADAEKINFMATYGRGLICVPMERQRLSELGLGRMVDDISVGDKHGTAFTVSVDAKEGATTGISAHDRARTVQVLLDPKTSPQDLARPGHMFPLQAVAGGVLRRAGHTEAAVDLAKLAGLYPSGVICEILNNDGTMARLGDLEKFAEIHKLNIYTIEDLIRYRQKKEQLIRLEAEANLPTEYGNFKIKAYSTLIDDKIHIALVKGEIASEKAVMVRVHSECLTGDVFFSQRCDCGSQLHSALKMIEKEGSGILLYMRQEGRGIGIINKLKAYTLQESGLDTVEANEKLGFPPDLRDYGIGAQILRDIGVKQMKLITNNPRKIVGLEGYDLHVTERIPIEIEPIEGNARYLFTKKSKLGHMLNLNLH</sequence>
<feature type="binding site" evidence="20">
    <location>
        <position position="274"/>
    </location>
    <ligand>
        <name>GTP</name>
        <dbReference type="ChEBI" id="CHEBI:37565"/>
    </ligand>
</feature>
<dbReference type="OrthoDB" id="9793111at2"/>
<comment type="cofactor">
    <cofactor evidence="2">
        <name>Mn(2+)</name>
        <dbReference type="ChEBI" id="CHEBI:29035"/>
    </cofactor>
</comment>
<evidence type="ECO:0000256" key="11">
    <source>
        <dbReference type="ARBA" id="ARBA00022801"/>
    </source>
</evidence>
<dbReference type="NCBIfam" id="NF006803">
    <property type="entry name" value="PRK09311.1"/>
    <property type="match status" value="1"/>
</dbReference>
<keyword evidence="8 20" id="KW-0686">Riboflavin biosynthesis</keyword>
<feature type="binding site" evidence="20">
    <location>
        <position position="27"/>
    </location>
    <ligand>
        <name>Mg(2+)</name>
        <dbReference type="ChEBI" id="CHEBI:18420"/>
        <label>2</label>
    </ligand>
</feature>
<evidence type="ECO:0000256" key="6">
    <source>
        <dbReference type="ARBA" id="ARBA00005520"/>
    </source>
</evidence>
<dbReference type="SUPFAM" id="SSF55821">
    <property type="entry name" value="YrdC/RibB"/>
    <property type="match status" value="1"/>
</dbReference>
<evidence type="ECO:0000256" key="16">
    <source>
        <dbReference type="ARBA" id="ARBA00023239"/>
    </source>
</evidence>
<feature type="binding site" evidence="20">
    <location>
        <position position="271"/>
    </location>
    <ligand>
        <name>Zn(2+)</name>
        <dbReference type="ChEBI" id="CHEBI:29105"/>
        <note>catalytic</note>
    </ligand>
</feature>
<comment type="pathway">
    <text evidence="4 20">Cofactor biosynthesis; riboflavin biosynthesis; 5-amino-6-(D-ribitylamino)uracil from GTP: step 1/4.</text>
</comment>
<dbReference type="NCBIfam" id="TIGR00506">
    <property type="entry name" value="ribB"/>
    <property type="match status" value="1"/>
</dbReference>
<evidence type="ECO:0000256" key="2">
    <source>
        <dbReference type="ARBA" id="ARBA00001936"/>
    </source>
</evidence>
<feature type="binding site" evidence="20">
    <location>
        <position position="358"/>
    </location>
    <ligand>
        <name>GTP</name>
        <dbReference type="ChEBI" id="CHEBI:37565"/>
    </ligand>
</feature>
<dbReference type="Pfam" id="PF00926">
    <property type="entry name" value="DHBP_synthase"/>
    <property type="match status" value="1"/>
</dbReference>
<name>A0A2P2DY00_9LEPT</name>
<dbReference type="Gene3D" id="3.90.870.10">
    <property type="entry name" value="DHBP synthase"/>
    <property type="match status" value="1"/>
</dbReference>
<comment type="function">
    <text evidence="18 20">Catalyzes the conversion of GTP to 2,5-diamino-6-ribosylamino-4(3H)-pyrimidinone 5'-phosphate (DARP), formate and pyrophosphate.</text>
</comment>
<feature type="binding site" evidence="20">
    <location>
        <begin position="26"/>
        <end position="27"/>
    </location>
    <ligand>
        <name>D-ribulose 5-phosphate</name>
        <dbReference type="ChEBI" id="CHEBI:58121"/>
    </ligand>
</feature>
<comment type="catalytic activity">
    <reaction evidence="1 20">
        <text>D-ribulose 5-phosphate = (2S)-2-hydroxy-3-oxobutyl phosphate + formate + H(+)</text>
        <dbReference type="Rhea" id="RHEA:18457"/>
        <dbReference type="ChEBI" id="CHEBI:15378"/>
        <dbReference type="ChEBI" id="CHEBI:15740"/>
        <dbReference type="ChEBI" id="CHEBI:58121"/>
        <dbReference type="ChEBI" id="CHEBI:58830"/>
        <dbReference type="EC" id="4.1.99.12"/>
    </reaction>
</comment>
<dbReference type="EMBL" id="BFBB01000003">
    <property type="protein sequence ID" value="GBF49514.1"/>
    <property type="molecule type" value="Genomic_DNA"/>
</dbReference>
<feature type="site" description="Essential for DHBP synthase activity" evidence="20">
    <location>
        <position position="165"/>
    </location>
</feature>
<dbReference type="NCBIfam" id="NF001591">
    <property type="entry name" value="PRK00393.1"/>
    <property type="match status" value="1"/>
</dbReference>
<dbReference type="AlphaFoldDB" id="A0A2P2DY00"/>
<evidence type="ECO:0000256" key="10">
    <source>
        <dbReference type="ARBA" id="ARBA00022741"/>
    </source>
</evidence>
<evidence type="ECO:0000256" key="20">
    <source>
        <dbReference type="HAMAP-Rule" id="MF_01283"/>
    </source>
</evidence>
<dbReference type="InterPro" id="IPR036144">
    <property type="entry name" value="RibA-like_sf"/>
</dbReference>
<feature type="binding site" evidence="20">
    <location>
        <position position="269"/>
    </location>
    <ligand>
        <name>Zn(2+)</name>
        <dbReference type="ChEBI" id="CHEBI:29105"/>
        <note>catalytic</note>
    </ligand>
</feature>
<dbReference type="HAMAP" id="MF_01283">
    <property type="entry name" value="RibBA"/>
    <property type="match status" value="1"/>
</dbReference>
<evidence type="ECO:0000313" key="23">
    <source>
        <dbReference type="Proteomes" id="UP000245133"/>
    </source>
</evidence>
<evidence type="ECO:0000256" key="18">
    <source>
        <dbReference type="ARBA" id="ARBA00043932"/>
    </source>
</evidence>
<keyword evidence="11 20" id="KW-0378">Hydrolase</keyword>
<dbReference type="InterPro" id="IPR000926">
    <property type="entry name" value="RibA"/>
</dbReference>
<protein>
    <recommendedName>
        <fullName evidence="20">Riboflavin biosynthesis protein RibBA</fullName>
    </recommendedName>
    <domain>
        <recommendedName>
            <fullName evidence="20">3,4-dihydroxy-2-butanone 4-phosphate synthase</fullName>
            <shortName evidence="20">DHBP synthase</shortName>
            <ecNumber evidence="20">4.1.99.12</ecNumber>
        </recommendedName>
    </domain>
    <domain>
        <recommendedName>
            <fullName evidence="20">GTP cyclohydrolase-2</fullName>
            <ecNumber evidence="20">3.5.4.25</ecNumber>
        </recommendedName>
        <alternativeName>
            <fullName evidence="20">GTP cyclohydrolase II</fullName>
        </alternativeName>
    </domain>
</protein>
<dbReference type="HAMAP" id="MF_00179">
    <property type="entry name" value="RibA"/>
    <property type="match status" value="1"/>
</dbReference>
<keyword evidence="23" id="KW-1185">Reference proteome</keyword>
<keyword evidence="9 20" id="KW-0479">Metal-binding</keyword>
<comment type="function">
    <text evidence="3 20">Catalyzes the conversion of D-ribulose 5-phosphate to formate and 3,4-dihydroxy-2-butanone 4-phosphate.</text>
</comment>